<comment type="caution">
    <text evidence="1">The sequence shown here is derived from an EMBL/GenBank/DDBJ whole genome shotgun (WGS) entry which is preliminary data.</text>
</comment>
<sequence>MYEIVDPVEWTIIREAIDEDFGQGVTKELSKNLMPVVIRREKDSVYFLVPM</sequence>
<organism evidence="1">
    <name type="scientific">marine sediment metagenome</name>
    <dbReference type="NCBI Taxonomy" id="412755"/>
    <lineage>
        <taxon>unclassified sequences</taxon>
        <taxon>metagenomes</taxon>
        <taxon>ecological metagenomes</taxon>
    </lineage>
</organism>
<dbReference type="AlphaFoldDB" id="X1FHQ6"/>
<protein>
    <submittedName>
        <fullName evidence="1">Uncharacterized protein</fullName>
    </submittedName>
</protein>
<name>X1FHQ6_9ZZZZ</name>
<feature type="non-terminal residue" evidence="1">
    <location>
        <position position="51"/>
    </location>
</feature>
<reference evidence="1" key="1">
    <citation type="journal article" date="2014" name="Front. Microbiol.">
        <title>High frequency of phylogenetically diverse reductive dehalogenase-homologous genes in deep subseafloor sedimentary metagenomes.</title>
        <authorList>
            <person name="Kawai M."/>
            <person name="Futagami T."/>
            <person name="Toyoda A."/>
            <person name="Takaki Y."/>
            <person name="Nishi S."/>
            <person name="Hori S."/>
            <person name="Arai W."/>
            <person name="Tsubouchi T."/>
            <person name="Morono Y."/>
            <person name="Uchiyama I."/>
            <person name="Ito T."/>
            <person name="Fujiyama A."/>
            <person name="Inagaki F."/>
            <person name="Takami H."/>
        </authorList>
    </citation>
    <scope>NUCLEOTIDE SEQUENCE</scope>
    <source>
        <strain evidence="1">Expedition CK06-06</strain>
    </source>
</reference>
<gene>
    <name evidence="1" type="ORF">S03H2_23644</name>
</gene>
<proteinExistence type="predicted"/>
<accession>X1FHQ6</accession>
<evidence type="ECO:0000313" key="1">
    <source>
        <dbReference type="EMBL" id="GAH32040.1"/>
    </source>
</evidence>
<dbReference type="EMBL" id="BARU01012958">
    <property type="protein sequence ID" value="GAH32040.1"/>
    <property type="molecule type" value="Genomic_DNA"/>
</dbReference>